<dbReference type="InterPro" id="IPR002734">
    <property type="entry name" value="RibDG_C"/>
</dbReference>
<dbReference type="Gene3D" id="3.40.430.10">
    <property type="entry name" value="Dihydrofolate Reductase, subunit A"/>
    <property type="match status" value="1"/>
</dbReference>
<dbReference type="RefSeq" id="WP_380050940.1">
    <property type="nucleotide sequence ID" value="NZ_JBHLTC010000029.1"/>
</dbReference>
<comment type="caution">
    <text evidence="5">The sequence shown here is derived from an EMBL/GenBank/DDBJ whole genome shotgun (WGS) entry which is preliminary data.</text>
</comment>
<gene>
    <name evidence="5" type="ORF">ACFFGN_22515</name>
</gene>
<evidence type="ECO:0000313" key="6">
    <source>
        <dbReference type="Proteomes" id="UP001589890"/>
    </source>
</evidence>
<keyword evidence="2" id="KW-0521">NADP</keyword>
<feature type="domain" description="Bacterial bifunctional deaminase-reductase C-terminal" evidence="4">
    <location>
        <begin position="28"/>
        <end position="236"/>
    </location>
</feature>
<accession>A0ABV6QS98</accession>
<reference evidence="5 6" key="1">
    <citation type="submission" date="2024-09" db="EMBL/GenBank/DDBJ databases">
        <authorList>
            <person name="Sun Q."/>
            <person name="Mori K."/>
        </authorList>
    </citation>
    <scope>NUCLEOTIDE SEQUENCE [LARGE SCALE GENOMIC DNA]</scope>
    <source>
        <strain evidence="5 6">CGMCC 1.15906</strain>
    </source>
</reference>
<dbReference type="EMBL" id="JBHLTC010000029">
    <property type="protein sequence ID" value="MFC0626871.1"/>
    <property type="molecule type" value="Genomic_DNA"/>
</dbReference>
<dbReference type="InterPro" id="IPR050765">
    <property type="entry name" value="Riboflavin_Biosynth_HTPR"/>
</dbReference>
<protein>
    <submittedName>
        <fullName evidence="5">Pyrimidine reductase family protein</fullName>
    </submittedName>
</protein>
<dbReference type="NCBIfam" id="NF010663">
    <property type="entry name" value="PRK14059.1-1"/>
    <property type="match status" value="1"/>
</dbReference>
<organism evidence="5 6">
    <name type="scientific">Kribbella deserti</name>
    <dbReference type="NCBI Taxonomy" id="1926257"/>
    <lineage>
        <taxon>Bacteria</taxon>
        <taxon>Bacillati</taxon>
        <taxon>Actinomycetota</taxon>
        <taxon>Actinomycetes</taxon>
        <taxon>Propionibacteriales</taxon>
        <taxon>Kribbellaceae</taxon>
        <taxon>Kribbella</taxon>
    </lineage>
</organism>
<evidence type="ECO:0000256" key="3">
    <source>
        <dbReference type="ARBA" id="ARBA00023002"/>
    </source>
</evidence>
<name>A0ABV6QS98_9ACTN</name>
<evidence type="ECO:0000259" key="4">
    <source>
        <dbReference type="Pfam" id="PF01872"/>
    </source>
</evidence>
<dbReference type="Proteomes" id="UP001589890">
    <property type="component" value="Unassembled WGS sequence"/>
</dbReference>
<keyword evidence="3" id="KW-0560">Oxidoreductase</keyword>
<dbReference type="InterPro" id="IPR024072">
    <property type="entry name" value="DHFR-like_dom_sf"/>
</dbReference>
<evidence type="ECO:0000256" key="1">
    <source>
        <dbReference type="ARBA" id="ARBA00005104"/>
    </source>
</evidence>
<evidence type="ECO:0000313" key="5">
    <source>
        <dbReference type="EMBL" id="MFC0626871.1"/>
    </source>
</evidence>
<sequence>MIRRLTSTAHLTEAELIAAYAPDDRSTPTVRANMVSSLDGAVEVEGVSKSLGDDDDKQMLGRLRMLADVVLVGAGTVRAENYNPLRVGKERQAWRREQGLPDNPGLAIVSGRLELDPSHRALAEAPVRPIVITHAAAPPERRTALAEVADVVVAGEQEVDPTVALSELTARGLPQVLCEGGPGLLGTLIEADLLDELCLSLSPLLAGAGSGRIVAGPASAVRRMTPLHVLQGDGGLLFTRYRRGVPAGL</sequence>
<dbReference type="PANTHER" id="PTHR38011:SF7">
    <property type="entry name" value="2,5-DIAMINO-6-RIBOSYLAMINO-4(3H)-PYRIMIDINONE 5'-PHOSPHATE REDUCTASE"/>
    <property type="match status" value="1"/>
</dbReference>
<dbReference type="PANTHER" id="PTHR38011">
    <property type="entry name" value="DIHYDROFOLATE REDUCTASE FAMILY PROTEIN (AFU_ORTHOLOGUE AFUA_8G06820)"/>
    <property type="match status" value="1"/>
</dbReference>
<dbReference type="Pfam" id="PF01872">
    <property type="entry name" value="RibD_C"/>
    <property type="match status" value="1"/>
</dbReference>
<comment type="pathway">
    <text evidence="1">Cofactor biosynthesis; riboflavin biosynthesis.</text>
</comment>
<keyword evidence="6" id="KW-1185">Reference proteome</keyword>
<evidence type="ECO:0000256" key="2">
    <source>
        <dbReference type="ARBA" id="ARBA00022857"/>
    </source>
</evidence>
<dbReference type="SUPFAM" id="SSF53597">
    <property type="entry name" value="Dihydrofolate reductase-like"/>
    <property type="match status" value="1"/>
</dbReference>
<proteinExistence type="predicted"/>